<accession>A0A1N7NM78</accession>
<evidence type="ECO:0000313" key="3">
    <source>
        <dbReference type="Proteomes" id="UP000186156"/>
    </source>
</evidence>
<evidence type="ECO:0000313" key="2">
    <source>
        <dbReference type="EMBL" id="SIS99397.1"/>
    </source>
</evidence>
<proteinExistence type="inferred from homology"/>
<protein>
    <submittedName>
        <fullName evidence="2">Uncharacterized protein family (UPF0236)</fullName>
    </submittedName>
</protein>
<dbReference type="AlphaFoldDB" id="A0A1N7NM78"/>
<sequence length="154" mass="17494">MEPHRRLSPQLRSQAIALAMEMSYRRAASLLQAWVPEVSAMAIWEEVQRLGEEERAKAERAREEVFEQGMPTPGKRAVETLHVEADGVYVRRTCRMSSGCGTSLAWRLVTGRRRPKKSSLRGSGWAKPTSLADEEASVWRMWIFCMKSGTASRR</sequence>
<name>A0A1N7NM78_9BACL</name>
<reference evidence="3" key="1">
    <citation type="submission" date="2017-01" db="EMBL/GenBank/DDBJ databases">
        <authorList>
            <person name="Varghese N."/>
            <person name="Submissions S."/>
        </authorList>
    </citation>
    <scope>NUCLEOTIDE SEQUENCE [LARGE SCALE GENOMIC DNA]</scope>
    <source>
        <strain evidence="3">DSM 16176</strain>
    </source>
</reference>
<evidence type="ECO:0000256" key="1">
    <source>
        <dbReference type="ARBA" id="ARBA00006539"/>
    </source>
</evidence>
<dbReference type="InterPro" id="IPR009620">
    <property type="entry name" value="UPF0236"/>
</dbReference>
<gene>
    <name evidence="2" type="ORF">SAMN05421799_10916</name>
</gene>
<dbReference type="Pfam" id="PF06782">
    <property type="entry name" value="UPF0236"/>
    <property type="match status" value="1"/>
</dbReference>
<dbReference type="EMBL" id="FTOO01000009">
    <property type="protein sequence ID" value="SIS99397.1"/>
    <property type="molecule type" value="Genomic_DNA"/>
</dbReference>
<organism evidence="2 3">
    <name type="scientific">Alicyclobacillus vulcanalis</name>
    <dbReference type="NCBI Taxonomy" id="252246"/>
    <lineage>
        <taxon>Bacteria</taxon>
        <taxon>Bacillati</taxon>
        <taxon>Bacillota</taxon>
        <taxon>Bacilli</taxon>
        <taxon>Bacillales</taxon>
        <taxon>Alicyclobacillaceae</taxon>
        <taxon>Alicyclobacillus</taxon>
    </lineage>
</organism>
<dbReference type="Proteomes" id="UP000186156">
    <property type="component" value="Unassembled WGS sequence"/>
</dbReference>
<dbReference type="STRING" id="252246.SAMN05421799_10916"/>
<comment type="similarity">
    <text evidence="1">Belongs to the UPF0236 family.</text>
</comment>
<dbReference type="OrthoDB" id="2371514at2"/>
<keyword evidence="3" id="KW-1185">Reference proteome</keyword>